<dbReference type="STRING" id="553973.CLOHYLEM_07192"/>
<dbReference type="AlphaFoldDB" id="C0C523"/>
<organism evidence="1 2">
    <name type="scientific">[Clostridium] hylemonae DSM 15053</name>
    <dbReference type="NCBI Taxonomy" id="553973"/>
    <lineage>
        <taxon>Bacteria</taxon>
        <taxon>Bacillati</taxon>
        <taxon>Bacillota</taxon>
        <taxon>Clostridia</taxon>
        <taxon>Lachnospirales</taxon>
        <taxon>Lachnospiraceae</taxon>
    </lineage>
</organism>
<evidence type="ECO:0000313" key="1">
    <source>
        <dbReference type="EMBL" id="EEG72792.1"/>
    </source>
</evidence>
<proteinExistence type="predicted"/>
<protein>
    <submittedName>
        <fullName evidence="1">Uncharacterized protein</fullName>
    </submittedName>
</protein>
<reference evidence="1" key="1">
    <citation type="submission" date="2009-02" db="EMBL/GenBank/DDBJ databases">
        <authorList>
            <person name="Fulton L."/>
            <person name="Clifton S."/>
            <person name="Fulton B."/>
            <person name="Xu J."/>
            <person name="Minx P."/>
            <person name="Pepin K.H."/>
            <person name="Johnson M."/>
            <person name="Bhonagiri V."/>
            <person name="Nash W.E."/>
            <person name="Mardis E.R."/>
            <person name="Wilson R.K."/>
        </authorList>
    </citation>
    <scope>NUCLEOTIDE SEQUENCE [LARGE SCALE GENOMIC DNA]</scope>
    <source>
        <strain evidence="1">DSM 15053</strain>
    </source>
</reference>
<comment type="caution">
    <text evidence="1">The sequence shown here is derived from an EMBL/GenBank/DDBJ whole genome shotgun (WGS) entry which is preliminary data.</text>
</comment>
<dbReference type="HOGENOM" id="CLU_3151267_0_0_9"/>
<reference evidence="1" key="2">
    <citation type="submission" date="2013-06" db="EMBL/GenBank/DDBJ databases">
        <title>Draft genome sequence of Clostridium hylemonae (DSM 15053).</title>
        <authorList>
            <person name="Sudarsanam P."/>
            <person name="Ley R."/>
            <person name="Guruge J."/>
            <person name="Turnbaugh P.J."/>
            <person name="Mahowald M."/>
            <person name="Liep D."/>
            <person name="Gordon J."/>
        </authorList>
    </citation>
    <scope>NUCLEOTIDE SEQUENCE</scope>
    <source>
        <strain evidence="1">DSM 15053</strain>
    </source>
</reference>
<accession>C0C523</accession>
<sequence length="48" mass="5500">MTGGRDGKAALERQKVMKKSGTFCEEIILKEQKRYQARFILSKQGILL</sequence>
<keyword evidence="2" id="KW-1185">Reference proteome</keyword>
<gene>
    <name evidence="1" type="ORF">CLOHYLEM_07192</name>
</gene>
<dbReference type="Proteomes" id="UP000004893">
    <property type="component" value="Unassembled WGS sequence"/>
</dbReference>
<dbReference type="EMBL" id="ABYI02000036">
    <property type="protein sequence ID" value="EEG72792.1"/>
    <property type="molecule type" value="Genomic_DNA"/>
</dbReference>
<evidence type="ECO:0000313" key="2">
    <source>
        <dbReference type="Proteomes" id="UP000004893"/>
    </source>
</evidence>
<name>C0C523_9FIRM</name>